<comment type="caution">
    <text evidence="2">The sequence shown here is derived from an EMBL/GenBank/DDBJ whole genome shotgun (WGS) entry which is preliminary data.</text>
</comment>
<accession>A0AAW0WQW6</accession>
<dbReference type="InterPro" id="IPR002083">
    <property type="entry name" value="MATH/TRAF_dom"/>
</dbReference>
<gene>
    <name evidence="2" type="ORF">OTU49_006168</name>
</gene>
<dbReference type="AlphaFoldDB" id="A0AAW0WQW6"/>
<dbReference type="Proteomes" id="UP001445076">
    <property type="component" value="Unassembled WGS sequence"/>
</dbReference>
<evidence type="ECO:0000313" key="2">
    <source>
        <dbReference type="EMBL" id="KAK8734402.1"/>
    </source>
</evidence>
<organism evidence="2 3">
    <name type="scientific">Cherax quadricarinatus</name>
    <name type="common">Australian red claw crayfish</name>
    <dbReference type="NCBI Taxonomy" id="27406"/>
    <lineage>
        <taxon>Eukaryota</taxon>
        <taxon>Metazoa</taxon>
        <taxon>Ecdysozoa</taxon>
        <taxon>Arthropoda</taxon>
        <taxon>Crustacea</taxon>
        <taxon>Multicrustacea</taxon>
        <taxon>Malacostraca</taxon>
        <taxon>Eumalacostraca</taxon>
        <taxon>Eucarida</taxon>
        <taxon>Decapoda</taxon>
        <taxon>Pleocyemata</taxon>
        <taxon>Astacidea</taxon>
        <taxon>Parastacoidea</taxon>
        <taxon>Parastacidae</taxon>
        <taxon>Cherax</taxon>
    </lineage>
</organism>
<dbReference type="SUPFAM" id="SSF49599">
    <property type="entry name" value="TRAF domain-like"/>
    <property type="match status" value="1"/>
</dbReference>
<evidence type="ECO:0008006" key="4">
    <source>
        <dbReference type="Google" id="ProtNLM"/>
    </source>
</evidence>
<evidence type="ECO:0000313" key="3">
    <source>
        <dbReference type="Proteomes" id="UP001445076"/>
    </source>
</evidence>
<sequence length="503" mass="58535">MALLHRFVKLNDRGNTHVFSFVVTRSVTRDLHRDVTSKELTYGYQRWAITFSRSEKVLGVYLVWRNPCEGMRVYIDFTFTLLNREHFSVNEAFTGKQVKFTFDSPAQGNRRLINMEDLYSRNFTDENGEFQLELTVANIRTVFEAELRVPPPINGGVSSRKDKKYESPYFHFGHYDWHVSVTSSSGMEGRPTVQLRRLTGFDHQCRVRYLMVIGEGERRADSGILDQLSDHDGRTPGWTPARTRLHDLVHKSVLRLYLEMILANTTSEVRLQPLPHNTPTSVLCYDRDKQAWALEPDLHSDMLRLKLVFNDVHNVPRNHLRYVCWNAYLLRRASRGYVESVCLTNGPFSNYYAQESTDDGLMMESDVPVKEIKDGGSAYIDDRKELTVQIEWIESLLLFQATYHKYDDVTRMHNYQMRREISALEAENFSLERQLFSYQKSIAYAHSRGAYVDDPGEEASDYTHEGYANGKRDYHTSDYSSRDYDYSYSALPERAFSTDTDYA</sequence>
<feature type="compositionally biased region" description="Basic and acidic residues" evidence="1">
    <location>
        <begin position="470"/>
        <end position="481"/>
    </location>
</feature>
<dbReference type="CDD" id="cd00121">
    <property type="entry name" value="MATH"/>
    <property type="match status" value="1"/>
</dbReference>
<evidence type="ECO:0000256" key="1">
    <source>
        <dbReference type="SAM" id="MobiDB-lite"/>
    </source>
</evidence>
<name>A0AAW0WQW6_CHEQU</name>
<feature type="region of interest" description="Disordered" evidence="1">
    <location>
        <begin position="456"/>
        <end position="481"/>
    </location>
</feature>
<reference evidence="2 3" key="1">
    <citation type="journal article" date="2024" name="BMC Genomics">
        <title>Genome assembly of redclaw crayfish (Cherax quadricarinatus) provides insights into its immune adaptation and hypoxia tolerance.</title>
        <authorList>
            <person name="Liu Z."/>
            <person name="Zheng J."/>
            <person name="Li H."/>
            <person name="Fang K."/>
            <person name="Wang S."/>
            <person name="He J."/>
            <person name="Zhou D."/>
            <person name="Weng S."/>
            <person name="Chi M."/>
            <person name="Gu Z."/>
            <person name="He J."/>
            <person name="Li F."/>
            <person name="Wang M."/>
        </authorList>
    </citation>
    <scope>NUCLEOTIDE SEQUENCE [LARGE SCALE GENOMIC DNA]</scope>
    <source>
        <strain evidence="2">ZL_2023a</strain>
    </source>
</reference>
<protein>
    <recommendedName>
        <fullName evidence="4">MATH domain-containing protein</fullName>
    </recommendedName>
</protein>
<dbReference type="EMBL" id="JARKIK010000051">
    <property type="protein sequence ID" value="KAK8734402.1"/>
    <property type="molecule type" value="Genomic_DNA"/>
</dbReference>
<proteinExistence type="predicted"/>
<keyword evidence="3" id="KW-1185">Reference proteome</keyword>